<gene>
    <name evidence="1" type="ordered locus">Turpa_0482</name>
</gene>
<name>I4B1I1_TURPD</name>
<evidence type="ECO:0000313" key="2">
    <source>
        <dbReference type="Proteomes" id="UP000006048"/>
    </source>
</evidence>
<evidence type="ECO:0000313" key="1">
    <source>
        <dbReference type="EMBL" id="AFM11138.1"/>
    </source>
</evidence>
<dbReference type="AlphaFoldDB" id="I4B1I1"/>
<protein>
    <submittedName>
        <fullName evidence="1">Uncharacterized protein</fullName>
    </submittedName>
</protein>
<accession>I4B1I1</accession>
<reference evidence="1 2" key="1">
    <citation type="submission" date="2012-06" db="EMBL/GenBank/DDBJ databases">
        <title>The complete chromosome of genome of Turneriella parva DSM 21527.</title>
        <authorList>
            <consortium name="US DOE Joint Genome Institute (JGI-PGF)"/>
            <person name="Lucas S."/>
            <person name="Han J."/>
            <person name="Lapidus A."/>
            <person name="Bruce D."/>
            <person name="Goodwin L."/>
            <person name="Pitluck S."/>
            <person name="Peters L."/>
            <person name="Kyrpides N."/>
            <person name="Mavromatis K."/>
            <person name="Ivanova N."/>
            <person name="Mikhailova N."/>
            <person name="Chertkov O."/>
            <person name="Detter J.C."/>
            <person name="Tapia R."/>
            <person name="Han C."/>
            <person name="Land M."/>
            <person name="Hauser L."/>
            <person name="Markowitz V."/>
            <person name="Cheng J.-F."/>
            <person name="Hugenholtz P."/>
            <person name="Woyke T."/>
            <person name="Wu D."/>
            <person name="Gronow S."/>
            <person name="Wellnitz S."/>
            <person name="Brambilla E."/>
            <person name="Klenk H.-P."/>
            <person name="Eisen J.A."/>
        </authorList>
    </citation>
    <scope>NUCLEOTIDE SEQUENCE [LARGE SCALE GENOMIC DNA]</scope>
    <source>
        <strain evidence="2">ATCC BAA-1111 / DSM 21527 / NCTC 11395 / H</strain>
    </source>
</reference>
<dbReference type="Proteomes" id="UP000006048">
    <property type="component" value="Chromosome"/>
</dbReference>
<dbReference type="HOGENOM" id="CLU_2848579_0_0_12"/>
<keyword evidence="2" id="KW-1185">Reference proteome</keyword>
<dbReference type="KEGG" id="tpx:Turpa_0482"/>
<proteinExistence type="predicted"/>
<dbReference type="STRING" id="869212.Turpa_0482"/>
<organism evidence="1 2">
    <name type="scientific">Turneriella parva (strain ATCC BAA-1111 / DSM 21527 / NCTC 11395 / H)</name>
    <name type="common">Leptospira parva</name>
    <dbReference type="NCBI Taxonomy" id="869212"/>
    <lineage>
        <taxon>Bacteria</taxon>
        <taxon>Pseudomonadati</taxon>
        <taxon>Spirochaetota</taxon>
        <taxon>Spirochaetia</taxon>
        <taxon>Leptospirales</taxon>
        <taxon>Leptospiraceae</taxon>
        <taxon>Turneriella</taxon>
    </lineage>
</organism>
<sequence>MAAAIAEIAELGCACKDKKCLLIAQIRGKSIAQWRMASTAQMTAEELEAANASWRKYSECESQKK</sequence>
<dbReference type="EMBL" id="CP002959">
    <property type="protein sequence ID" value="AFM11138.1"/>
    <property type="molecule type" value="Genomic_DNA"/>
</dbReference>